<keyword evidence="1" id="KW-0150">Chloroplast</keyword>
<dbReference type="RefSeq" id="YP_009711964.1">
    <property type="nucleotide sequence ID" value="NC_045244.1"/>
</dbReference>
<gene>
    <name evidence="1" type="primary">ORF227</name>
</gene>
<organism evidence="1">
    <name type="scientific">Fragilariopsis cylindrus</name>
    <dbReference type="NCBI Taxonomy" id="186039"/>
    <lineage>
        <taxon>Eukaryota</taxon>
        <taxon>Sar</taxon>
        <taxon>Stramenopiles</taxon>
        <taxon>Ochrophyta</taxon>
        <taxon>Bacillariophyta</taxon>
        <taxon>Bacillariophyceae</taxon>
        <taxon>Bacillariophycidae</taxon>
        <taxon>Bacillariales</taxon>
        <taxon>Bacillariaceae</taxon>
        <taxon>Fragilariopsis</taxon>
    </lineage>
</organism>
<proteinExistence type="predicted"/>
<reference evidence="1" key="1">
    <citation type="journal article" date="2019" name="Mitochondrial DNA Part B Resour">
        <title>Characterization of the complete plastid genome of Fragilariopsis cylindrus.</title>
        <authorList>
            <person name="Zheng Z."/>
            <person name="Chen H."/>
            <person name="Du N."/>
        </authorList>
    </citation>
    <scope>NUCLEOTIDE SEQUENCE</scope>
</reference>
<dbReference type="GeneID" id="42889434"/>
<evidence type="ECO:0000313" key="1">
    <source>
        <dbReference type="EMBL" id="QGA73680.1"/>
    </source>
</evidence>
<keyword evidence="1" id="KW-0934">Plastid</keyword>
<dbReference type="EMBL" id="MK217824">
    <property type="protein sequence ID" value="QGA73680.1"/>
    <property type="molecule type" value="Genomic_DNA"/>
</dbReference>
<dbReference type="AlphaFoldDB" id="A0A5Q0TZW6"/>
<sequence length="227" mass="27506">MNLNIFRYVTQLIEDPVTLRTVHERQCKCTEESSIYHKQKDRKRENKKDVYQQNENVVSDWIELSSNKKSFTNLEYIEINEKLKLPYEGRQLFTRWTHSYPNLNEVKSKTFYIKYDNELSLITKIMLNNFQNKYFYHVIDDIMYSLKSKPTERDNLLAIIYSPILYLQNNFSIDFFDIWIDEIYINQESKVNKFLAENNSNFEPFSYITIKLLYTTKLPVKKPEPLW</sequence>
<name>A0A5Q0TZW6_9STRA</name>
<geneLocation type="chloroplast" evidence="1"/>
<accession>A0A5Q0TZW6</accession>
<protein>
    <submittedName>
        <fullName evidence="1">Uncharacterized protein</fullName>
    </submittedName>
</protein>